<evidence type="ECO:0000259" key="9">
    <source>
        <dbReference type="PROSITE" id="PS51462"/>
    </source>
</evidence>
<keyword evidence="5" id="KW-0677">Repeat</keyword>
<comment type="subcellular location">
    <subcellularLocation>
        <location evidence="2">Secreted</location>
    </subcellularLocation>
</comment>
<organism evidence="10 11">
    <name type="scientific">Cryoendolithus antarcticus</name>
    <dbReference type="NCBI Taxonomy" id="1507870"/>
    <lineage>
        <taxon>Eukaryota</taxon>
        <taxon>Fungi</taxon>
        <taxon>Dikarya</taxon>
        <taxon>Ascomycota</taxon>
        <taxon>Pezizomycotina</taxon>
        <taxon>Dothideomycetes</taxon>
        <taxon>Dothideomycetidae</taxon>
        <taxon>Cladosporiales</taxon>
        <taxon>Cladosporiaceae</taxon>
        <taxon>Cryoendolithus</taxon>
    </lineage>
</organism>
<dbReference type="SUPFAM" id="SSF50978">
    <property type="entry name" value="WD40 repeat-like"/>
    <property type="match status" value="1"/>
</dbReference>
<comment type="caution">
    <text evidence="10">The sequence shown here is derived from an EMBL/GenBank/DDBJ whole genome shotgun (WGS) entry which is preliminary data.</text>
</comment>
<evidence type="ECO:0000256" key="4">
    <source>
        <dbReference type="ARBA" id="ARBA00022574"/>
    </source>
</evidence>
<evidence type="ECO:0000313" key="11">
    <source>
        <dbReference type="Proteomes" id="UP000192596"/>
    </source>
</evidence>
<dbReference type="Pfam" id="PF03443">
    <property type="entry name" value="AA9"/>
    <property type="match status" value="1"/>
</dbReference>
<evidence type="ECO:0000256" key="1">
    <source>
        <dbReference type="ARBA" id="ARBA00001973"/>
    </source>
</evidence>
<dbReference type="Proteomes" id="UP000192596">
    <property type="component" value="Unassembled WGS sequence"/>
</dbReference>
<feature type="domain" description="Nudix hydrolase" evidence="9">
    <location>
        <begin position="59"/>
        <end position="208"/>
    </location>
</feature>
<dbReference type="CDD" id="cd00200">
    <property type="entry name" value="WD40"/>
    <property type="match status" value="1"/>
</dbReference>
<dbReference type="AlphaFoldDB" id="A0A1V8SI44"/>
<dbReference type="InterPro" id="IPR019775">
    <property type="entry name" value="WD40_repeat_CS"/>
</dbReference>
<feature type="compositionally biased region" description="Acidic residues" evidence="8">
    <location>
        <begin position="1258"/>
        <end position="1272"/>
    </location>
</feature>
<keyword evidence="3" id="KW-0964">Secreted</keyword>
<dbReference type="Pfam" id="PF00400">
    <property type="entry name" value="WD40"/>
    <property type="match status" value="3"/>
</dbReference>
<dbReference type="InterPro" id="IPR015797">
    <property type="entry name" value="NUDIX_hydrolase-like_dom_sf"/>
</dbReference>
<dbReference type="InterPro" id="IPR005103">
    <property type="entry name" value="AA9_LPMO"/>
</dbReference>
<dbReference type="Gene3D" id="2.130.10.10">
    <property type="entry name" value="YVTN repeat-like/Quinoprotein amine dehydrogenase"/>
    <property type="match status" value="2"/>
</dbReference>
<dbReference type="CDD" id="cd03426">
    <property type="entry name" value="NUDIX_CoAse_Nudt7"/>
    <property type="match status" value="1"/>
</dbReference>
<dbReference type="STRING" id="1507870.A0A1V8SI44"/>
<dbReference type="EMBL" id="NAJO01000044">
    <property type="protein sequence ID" value="OQN98630.1"/>
    <property type="molecule type" value="Genomic_DNA"/>
</dbReference>
<dbReference type="InterPro" id="IPR001680">
    <property type="entry name" value="WD40_rpt"/>
</dbReference>
<feature type="repeat" description="WD" evidence="7">
    <location>
        <begin position="1003"/>
        <end position="1046"/>
    </location>
</feature>
<keyword evidence="4 7" id="KW-0853">WD repeat</keyword>
<evidence type="ECO:0000256" key="5">
    <source>
        <dbReference type="ARBA" id="ARBA00022737"/>
    </source>
</evidence>
<dbReference type="InterPro" id="IPR015943">
    <property type="entry name" value="WD40/YVTN_repeat-like_dom_sf"/>
</dbReference>
<dbReference type="PANTHER" id="PTHR33353:SF34">
    <property type="entry name" value="ENDO-BETA-1,4-GLUCANASE D"/>
    <property type="match status" value="1"/>
</dbReference>
<dbReference type="PANTHER" id="PTHR33353">
    <property type="entry name" value="PUTATIVE (AFU_ORTHOLOGUE AFUA_1G12560)-RELATED"/>
    <property type="match status" value="1"/>
</dbReference>
<reference evidence="11" key="1">
    <citation type="submission" date="2017-03" db="EMBL/GenBank/DDBJ databases">
        <title>Genomes of endolithic fungi from Antarctica.</title>
        <authorList>
            <person name="Coleine C."/>
            <person name="Masonjones S."/>
            <person name="Stajich J.E."/>
        </authorList>
    </citation>
    <scope>NUCLEOTIDE SEQUENCE [LARGE SCALE GENOMIC DNA]</scope>
    <source>
        <strain evidence="11">CCFEE 5527</strain>
    </source>
</reference>
<dbReference type="InterPro" id="IPR000086">
    <property type="entry name" value="NUDIX_hydrolase_dom"/>
</dbReference>
<comment type="cofactor">
    <cofactor evidence="1">
        <name>Cu(2+)</name>
        <dbReference type="ChEBI" id="CHEBI:29036"/>
    </cofactor>
</comment>
<dbReference type="OrthoDB" id="6262491at2759"/>
<proteinExistence type="predicted"/>
<feature type="compositionally biased region" description="Polar residues" evidence="8">
    <location>
        <begin position="355"/>
        <end position="364"/>
    </location>
</feature>
<sequence>MDAPSTSDESLLGPLHTVLDHLTTSPYPVLDTETTKKRASVAYILRVNPSYAYWPSDDSPRPSTLADFFATPWVQHGDPEVLFIKRASRKGDRWTSHIALPGGRRDPEDADDQAAAVRETSEEVGLDLESHALKCGNLPQRLVTTHWGKKPLMVLCPYVFLLIDHNVPPLRLQPTEVASTHWVPLRRLLQPSQRTVVFEDVSSRLANQETGVKKWMLSLILGKMMFAAINLAPTESVYSVETPVASPTSTSLQDNRYSRPTSYTRLRAVATRLARADIFQQFPDPPAEGPLQLWGLTLGVVADFLDLMPPHNALTLWTYPTFTPLDVRLSIWLLTYRFKHRKRAELQAGTYLPSDPSTVPNSDAQSDDSHRRSFGAATESMVIVDRFGPGDVTTERHDETGFHGLGTGIRRNKTDKAAVTTLLEGRWLQYYILEKQKNTTRSSPFVARSIPIMSVLKTTALLGFFAASAYAHGYVSGYVVDGQYIQGYSKNFQWQRNPPVVAGWSTPEVIDTGFIGPQNYTTPQIICHLDATPGGTSVKIAAGSEITLQWTPWPVSHHGPVIDYLARCTGEDCTTADKTKLEFFKFAEAGLIEDLPEKTYGVTGKWASDDLIANNNSWVVKIPSDIAPGPYVLRHEIIALHSAHEVNGAQNYPQCVNLEITGSGTASPAGITGDKLYPNTTAPGIFVSIYQHLGGYEIPGPALYSAENGGSAPSSAASSTAAAATSAPATSVASSAAAPETTSPSSAFPTTFQTIGSSSSASSFVAAAPSSVYTAPSSAASPPTAASTAAPAATSSPDAPPAPDTTCTSIVTIPATVTTDIYTTITSAPDAISAIADTVPSSALTATISQALPSPAAFGNSSTSGSAAPGYPSKPLPEGFTLKDVLEWAAYLLDYFFQTSASIEQIERRKAKSKNTLGRPIKLPSKILAVLADPYDERAVYVAEAAGELKRVVLETGEQIPVSHHTAPLTSLALTPSGQRLFTGCWDKQIYSTDFESGESATLTGHTDFVKCLLATSISGIDVLISGGSDATIIVWNLETSKPRFKLKGHGKAVLGLAVDPLSLPASSNLPGKDFVLFSASSDREIRRWRVSLEKGFEEPESLEKAITVHETSVYSMAFDSDGDLWTASADRTARHLVRERGWESDTVLEHGDFVTDVLVAEDLGLVVTACRDEGVRVWDMSSGELVVDYQGHFEDVTGLVRVGTSTVVSASIDGTLRQWSLDRVEIGRYVKEREAEEHSGGAVQTKVEKSKKPTLSAEEEAELAELMDEDD</sequence>
<accession>A0A1V8SI44</accession>
<evidence type="ECO:0000256" key="8">
    <source>
        <dbReference type="SAM" id="MobiDB-lite"/>
    </source>
</evidence>
<dbReference type="CDD" id="cd21175">
    <property type="entry name" value="LPMO_AA9"/>
    <property type="match status" value="1"/>
</dbReference>
<feature type="compositionally biased region" description="Low complexity" evidence="8">
    <location>
        <begin position="776"/>
        <end position="797"/>
    </location>
</feature>
<evidence type="ECO:0000256" key="2">
    <source>
        <dbReference type="ARBA" id="ARBA00004613"/>
    </source>
</evidence>
<dbReference type="InterPro" id="IPR049892">
    <property type="entry name" value="AA9"/>
</dbReference>
<keyword evidence="6" id="KW-1015">Disulfide bond</keyword>
<dbReference type="Gene3D" id="2.70.50.70">
    <property type="match status" value="1"/>
</dbReference>
<dbReference type="InterPro" id="IPR045121">
    <property type="entry name" value="CoAse"/>
</dbReference>
<dbReference type="Pfam" id="PF00293">
    <property type="entry name" value="NUDIX"/>
    <property type="match status" value="1"/>
</dbReference>
<dbReference type="PROSITE" id="PS51462">
    <property type="entry name" value="NUDIX"/>
    <property type="match status" value="1"/>
</dbReference>
<dbReference type="GO" id="GO:0005576">
    <property type="term" value="C:extracellular region"/>
    <property type="evidence" value="ECO:0007669"/>
    <property type="project" value="UniProtKB-SubCell"/>
</dbReference>
<dbReference type="FunFam" id="2.130.10.10:FF:001196">
    <property type="entry name" value="WD repeat protein (AFU_orthologue AFUA_1G12380)"/>
    <property type="match status" value="1"/>
</dbReference>
<evidence type="ECO:0000313" key="10">
    <source>
        <dbReference type="EMBL" id="OQN98630.1"/>
    </source>
</evidence>
<feature type="region of interest" description="Disordered" evidence="8">
    <location>
        <begin position="349"/>
        <end position="371"/>
    </location>
</feature>
<keyword evidence="11" id="KW-1185">Reference proteome</keyword>
<dbReference type="PROSITE" id="PS00678">
    <property type="entry name" value="WD_REPEATS_1"/>
    <property type="match status" value="2"/>
</dbReference>
<dbReference type="GO" id="GO:0010945">
    <property type="term" value="F:coenzyme A diphosphatase activity"/>
    <property type="evidence" value="ECO:0007669"/>
    <property type="project" value="InterPro"/>
</dbReference>
<name>A0A1V8SI44_9PEZI</name>
<protein>
    <recommendedName>
        <fullName evidence="9">Nudix hydrolase domain-containing protein</fullName>
    </recommendedName>
</protein>
<dbReference type="InterPro" id="IPR036322">
    <property type="entry name" value="WD40_repeat_dom_sf"/>
</dbReference>
<feature type="region of interest" description="Disordered" evidence="8">
    <location>
        <begin position="776"/>
        <end position="806"/>
    </location>
</feature>
<feature type="region of interest" description="Disordered" evidence="8">
    <location>
        <begin position="1236"/>
        <end position="1272"/>
    </location>
</feature>
<dbReference type="PROSITE" id="PS50082">
    <property type="entry name" value="WD_REPEATS_2"/>
    <property type="match status" value="2"/>
</dbReference>
<dbReference type="SMART" id="SM00320">
    <property type="entry name" value="WD40"/>
    <property type="match status" value="6"/>
</dbReference>
<evidence type="ECO:0000256" key="7">
    <source>
        <dbReference type="PROSITE-ProRule" id="PRU00221"/>
    </source>
</evidence>
<evidence type="ECO:0000256" key="6">
    <source>
        <dbReference type="ARBA" id="ARBA00023157"/>
    </source>
</evidence>
<dbReference type="PROSITE" id="PS50294">
    <property type="entry name" value="WD_REPEATS_REGION"/>
    <property type="match status" value="1"/>
</dbReference>
<evidence type="ECO:0000256" key="3">
    <source>
        <dbReference type="ARBA" id="ARBA00022525"/>
    </source>
</evidence>
<gene>
    <name evidence="10" type="ORF">B0A48_15296</name>
</gene>
<feature type="repeat" description="WD" evidence="7">
    <location>
        <begin position="1148"/>
        <end position="1189"/>
    </location>
</feature>
<dbReference type="InParanoid" id="A0A1V8SI44"/>
<dbReference type="SUPFAM" id="SSF55811">
    <property type="entry name" value="Nudix"/>
    <property type="match status" value="1"/>
</dbReference>
<dbReference type="Gene3D" id="3.90.79.10">
    <property type="entry name" value="Nucleoside Triphosphate Pyrophosphohydrolase"/>
    <property type="match status" value="1"/>
</dbReference>